<protein>
    <submittedName>
        <fullName evidence="1">Uncharacterized protein</fullName>
    </submittedName>
</protein>
<dbReference type="InterPro" id="IPR053139">
    <property type="entry name" value="Surface_bspA-like"/>
</dbReference>
<sequence length="517" mass="57791">MDRISQESHVPPSASCSDSDEEPAVVFWYTGGKSEDIPRRVTHIQIDPSVEGIPFGAFQGLLHLIEIRLDDRNNSTLRRIGPRVFFSCSALKQVAIPQLVRSISNSTFSRCVRLRQVTFPEGLVEIGSDAFNGCVSLGIVQFPSTLLRIGPSAFKGCNGLQEVDLPLALKEISFGAFQDCMSLQMIAIPPMVQNIVNNAFDNCQSLGTVKLSEGVRMIDTYAFRLCRSLRSVAIPSSMFKIGRGAFSQCRSLETVEFAKGNLQILNGLAFADCPKLCHVALPGTINTLYSNSFEGCETLQLLPRSDPDENLTDFLSKRFENLPVHNLCYLNVHRPVSETLEAIQVFEEASFALNKHCDCLGMTPFHILAASSRPNLSLFEALSLKYPQEHWNQSDLVKGTPMTHLILNPAPESNAIIQNIARTVLHNRLAALGSEQWRLQVEDLIDASSVAPVPERLKLFQHMLQRFRWCEQKEACSLLEQVVWKVKIQQATLKSGEWRDDECKEMRESALIAEQRL</sequence>
<dbReference type="Gene3D" id="3.80.10.10">
    <property type="entry name" value="Ribonuclease Inhibitor"/>
    <property type="match status" value="1"/>
</dbReference>
<dbReference type="PANTHER" id="PTHR45661">
    <property type="entry name" value="SURFACE ANTIGEN"/>
    <property type="match status" value="1"/>
</dbReference>
<dbReference type="PANTHER" id="PTHR45661:SF3">
    <property type="entry name" value="IG-LIKE DOMAIN-CONTAINING PROTEIN"/>
    <property type="match status" value="1"/>
</dbReference>
<keyword evidence="2" id="KW-1185">Reference proteome</keyword>
<dbReference type="Proteomes" id="UP001295423">
    <property type="component" value="Unassembled WGS sequence"/>
</dbReference>
<reference evidence="1" key="1">
    <citation type="submission" date="2023-08" db="EMBL/GenBank/DDBJ databases">
        <authorList>
            <person name="Audoor S."/>
            <person name="Bilcke G."/>
        </authorList>
    </citation>
    <scope>NUCLEOTIDE SEQUENCE</scope>
</reference>
<evidence type="ECO:0000313" key="1">
    <source>
        <dbReference type="EMBL" id="CAJ1965697.1"/>
    </source>
</evidence>
<accession>A0AAD2JMS6</accession>
<name>A0AAD2JMS6_9STRA</name>
<dbReference type="SUPFAM" id="SSF52058">
    <property type="entry name" value="L domain-like"/>
    <property type="match status" value="1"/>
</dbReference>
<dbReference type="Pfam" id="PF13306">
    <property type="entry name" value="LRR_5"/>
    <property type="match status" value="1"/>
</dbReference>
<gene>
    <name evidence="1" type="ORF">CYCCA115_LOCUS21290</name>
</gene>
<comment type="caution">
    <text evidence="1">The sequence shown here is derived from an EMBL/GenBank/DDBJ whole genome shotgun (WGS) entry which is preliminary data.</text>
</comment>
<organism evidence="1 2">
    <name type="scientific">Cylindrotheca closterium</name>
    <dbReference type="NCBI Taxonomy" id="2856"/>
    <lineage>
        <taxon>Eukaryota</taxon>
        <taxon>Sar</taxon>
        <taxon>Stramenopiles</taxon>
        <taxon>Ochrophyta</taxon>
        <taxon>Bacillariophyta</taxon>
        <taxon>Bacillariophyceae</taxon>
        <taxon>Bacillariophycidae</taxon>
        <taxon>Bacillariales</taxon>
        <taxon>Bacillariaceae</taxon>
        <taxon>Cylindrotheca</taxon>
    </lineage>
</organism>
<evidence type="ECO:0000313" key="2">
    <source>
        <dbReference type="Proteomes" id="UP001295423"/>
    </source>
</evidence>
<dbReference type="AlphaFoldDB" id="A0AAD2JMS6"/>
<dbReference type="InterPro" id="IPR032675">
    <property type="entry name" value="LRR_dom_sf"/>
</dbReference>
<proteinExistence type="predicted"/>
<dbReference type="EMBL" id="CAKOGP040002214">
    <property type="protein sequence ID" value="CAJ1965697.1"/>
    <property type="molecule type" value="Genomic_DNA"/>
</dbReference>
<dbReference type="InterPro" id="IPR026906">
    <property type="entry name" value="LRR_5"/>
</dbReference>